<evidence type="ECO:0008006" key="5">
    <source>
        <dbReference type="Google" id="ProtNLM"/>
    </source>
</evidence>
<gene>
    <name evidence="3" type="ordered locus">Hoch_0474</name>
</gene>
<keyword evidence="2" id="KW-0732">Signal</keyword>
<accession>D0LK80</accession>
<reference evidence="3 4" key="1">
    <citation type="journal article" date="2010" name="Stand. Genomic Sci.">
        <title>Complete genome sequence of Haliangium ochraceum type strain (SMP-2).</title>
        <authorList>
            <consortium name="US DOE Joint Genome Institute (JGI-PGF)"/>
            <person name="Ivanova N."/>
            <person name="Daum C."/>
            <person name="Lang E."/>
            <person name="Abt B."/>
            <person name="Kopitz M."/>
            <person name="Saunders E."/>
            <person name="Lapidus A."/>
            <person name="Lucas S."/>
            <person name="Glavina Del Rio T."/>
            <person name="Nolan M."/>
            <person name="Tice H."/>
            <person name="Copeland A."/>
            <person name="Cheng J.F."/>
            <person name="Chen F."/>
            <person name="Bruce D."/>
            <person name="Goodwin L."/>
            <person name="Pitluck S."/>
            <person name="Mavromatis K."/>
            <person name="Pati A."/>
            <person name="Mikhailova N."/>
            <person name="Chen A."/>
            <person name="Palaniappan K."/>
            <person name="Land M."/>
            <person name="Hauser L."/>
            <person name="Chang Y.J."/>
            <person name="Jeffries C.D."/>
            <person name="Detter J.C."/>
            <person name="Brettin T."/>
            <person name="Rohde M."/>
            <person name="Goker M."/>
            <person name="Bristow J."/>
            <person name="Markowitz V."/>
            <person name="Eisen J.A."/>
            <person name="Hugenholtz P."/>
            <person name="Kyrpides N.C."/>
            <person name="Klenk H.P."/>
        </authorList>
    </citation>
    <scope>NUCLEOTIDE SEQUENCE [LARGE SCALE GENOMIC DNA]</scope>
    <source>
        <strain evidence="4">DSM 14365 / CIP 107738 / JCM 11303 / AJ 13395 / SMP-2</strain>
    </source>
</reference>
<proteinExistence type="predicted"/>
<sequence>MRLWLLLALALASVATGCARPGRGTLFHRPTGTCAGACEHYLACKAERGDPVDDEQMLTCELECAQVFSGSEPLLAFESLRCEDAIAFVEGESGRGPGEVREAAAEEVVTPSEKNPETAPPTP</sequence>
<dbReference type="RefSeq" id="WP_012825741.1">
    <property type="nucleotide sequence ID" value="NC_013440.1"/>
</dbReference>
<dbReference type="EMBL" id="CP001804">
    <property type="protein sequence ID" value="ACY13114.1"/>
    <property type="molecule type" value="Genomic_DNA"/>
</dbReference>
<protein>
    <recommendedName>
        <fullName evidence="5">Lipoprotein</fullName>
    </recommendedName>
</protein>
<dbReference type="HOGENOM" id="CLU_2012064_0_0_7"/>
<keyword evidence="4" id="KW-1185">Reference proteome</keyword>
<dbReference type="Proteomes" id="UP000001880">
    <property type="component" value="Chromosome"/>
</dbReference>
<evidence type="ECO:0000256" key="1">
    <source>
        <dbReference type="SAM" id="MobiDB-lite"/>
    </source>
</evidence>
<evidence type="ECO:0000313" key="4">
    <source>
        <dbReference type="Proteomes" id="UP000001880"/>
    </source>
</evidence>
<feature type="signal peptide" evidence="2">
    <location>
        <begin position="1"/>
        <end position="19"/>
    </location>
</feature>
<feature type="region of interest" description="Disordered" evidence="1">
    <location>
        <begin position="92"/>
        <end position="123"/>
    </location>
</feature>
<feature type="chain" id="PRO_5003010186" description="Lipoprotein" evidence="2">
    <location>
        <begin position="20"/>
        <end position="123"/>
    </location>
</feature>
<organism evidence="3 4">
    <name type="scientific">Haliangium ochraceum (strain DSM 14365 / JCM 11303 / SMP-2)</name>
    <dbReference type="NCBI Taxonomy" id="502025"/>
    <lineage>
        <taxon>Bacteria</taxon>
        <taxon>Pseudomonadati</taxon>
        <taxon>Myxococcota</taxon>
        <taxon>Polyangia</taxon>
        <taxon>Haliangiales</taxon>
        <taxon>Kofleriaceae</taxon>
        <taxon>Haliangium</taxon>
    </lineage>
</organism>
<dbReference type="AlphaFoldDB" id="D0LK80"/>
<evidence type="ECO:0000256" key="2">
    <source>
        <dbReference type="SAM" id="SignalP"/>
    </source>
</evidence>
<dbReference type="KEGG" id="hoh:Hoch_0474"/>
<dbReference type="STRING" id="502025.Hoch_0474"/>
<evidence type="ECO:0000313" key="3">
    <source>
        <dbReference type="EMBL" id="ACY13114.1"/>
    </source>
</evidence>
<dbReference type="PROSITE" id="PS51257">
    <property type="entry name" value="PROKAR_LIPOPROTEIN"/>
    <property type="match status" value="1"/>
</dbReference>
<name>D0LK80_HALO1</name>